<evidence type="ECO:0000313" key="2">
    <source>
        <dbReference type="EMBL" id="SDG73265.1"/>
    </source>
</evidence>
<feature type="transmembrane region" description="Helical" evidence="1">
    <location>
        <begin position="33"/>
        <end position="51"/>
    </location>
</feature>
<name>A0A1G7WMP3_9BACT</name>
<organism evidence="2 3">
    <name type="scientific">Dyadobacter soli</name>
    <dbReference type="NCBI Taxonomy" id="659014"/>
    <lineage>
        <taxon>Bacteria</taxon>
        <taxon>Pseudomonadati</taxon>
        <taxon>Bacteroidota</taxon>
        <taxon>Cytophagia</taxon>
        <taxon>Cytophagales</taxon>
        <taxon>Spirosomataceae</taxon>
        <taxon>Dyadobacter</taxon>
    </lineage>
</organism>
<keyword evidence="1" id="KW-1133">Transmembrane helix</keyword>
<evidence type="ECO:0000256" key="1">
    <source>
        <dbReference type="SAM" id="Phobius"/>
    </source>
</evidence>
<dbReference type="AlphaFoldDB" id="A0A1G7WMP3"/>
<dbReference type="RefSeq" id="WP_176885159.1">
    <property type="nucleotide sequence ID" value="NZ_FNAN01000022.1"/>
</dbReference>
<gene>
    <name evidence="2" type="ORF">SAMN04487996_122108</name>
</gene>
<keyword evidence="3" id="KW-1185">Reference proteome</keyword>
<reference evidence="3" key="1">
    <citation type="submission" date="2016-10" db="EMBL/GenBank/DDBJ databases">
        <authorList>
            <person name="Varghese N."/>
            <person name="Submissions S."/>
        </authorList>
    </citation>
    <scope>NUCLEOTIDE SEQUENCE [LARGE SCALE GENOMIC DNA]</scope>
    <source>
        <strain evidence="3">DSM 25329</strain>
    </source>
</reference>
<evidence type="ECO:0000313" key="3">
    <source>
        <dbReference type="Proteomes" id="UP000198748"/>
    </source>
</evidence>
<accession>A0A1G7WMP3</accession>
<proteinExistence type="predicted"/>
<sequence>MVHILKIAAVIIVVTYALRLVNAQSDWLVFAGLAVIGSSFYFLYTVLGQIVNQLKSKL</sequence>
<keyword evidence="1" id="KW-0812">Transmembrane</keyword>
<dbReference type="STRING" id="659014.SAMN04487996_122108"/>
<dbReference type="EMBL" id="FNAN01000022">
    <property type="protein sequence ID" value="SDG73265.1"/>
    <property type="molecule type" value="Genomic_DNA"/>
</dbReference>
<dbReference type="Proteomes" id="UP000198748">
    <property type="component" value="Unassembled WGS sequence"/>
</dbReference>
<keyword evidence="1" id="KW-0472">Membrane</keyword>
<protein>
    <submittedName>
        <fullName evidence="2">Uncharacterized protein</fullName>
    </submittedName>
</protein>